<sequence>MVSVSQELSGGACKTPLLQHPVLPPHSWGGGACFGTHGPPIGQNETFGGIKGQVTGRCFLPCCHLDSGTICIFLPPSPNGLGCPCTSASGAKTTPLPMSIIAGN</sequence>
<evidence type="ECO:0000313" key="2">
    <source>
        <dbReference type="Proteomes" id="UP000827872"/>
    </source>
</evidence>
<keyword evidence="2" id="KW-1185">Reference proteome</keyword>
<protein>
    <submittedName>
        <fullName evidence="1">Uncharacterized protein</fullName>
    </submittedName>
</protein>
<gene>
    <name evidence="1" type="ORF">K3G42_010300</name>
</gene>
<reference evidence="1" key="1">
    <citation type="submission" date="2021-08" db="EMBL/GenBank/DDBJ databases">
        <title>The first chromosome-level gecko genome reveals the dynamic sex chromosomes of Neotropical dwarf geckos (Sphaerodactylidae: Sphaerodactylus).</title>
        <authorList>
            <person name="Pinto B.J."/>
            <person name="Keating S.E."/>
            <person name="Gamble T."/>
        </authorList>
    </citation>
    <scope>NUCLEOTIDE SEQUENCE</scope>
    <source>
        <strain evidence="1">TG3544</strain>
    </source>
</reference>
<proteinExistence type="predicted"/>
<comment type="caution">
    <text evidence="1">The sequence shown here is derived from an EMBL/GenBank/DDBJ whole genome shotgun (WGS) entry which is preliminary data.</text>
</comment>
<name>A0ACB8G8U8_9SAUR</name>
<evidence type="ECO:0000313" key="1">
    <source>
        <dbReference type="EMBL" id="KAH8015932.1"/>
    </source>
</evidence>
<organism evidence="1 2">
    <name type="scientific">Sphaerodactylus townsendi</name>
    <dbReference type="NCBI Taxonomy" id="933632"/>
    <lineage>
        <taxon>Eukaryota</taxon>
        <taxon>Metazoa</taxon>
        <taxon>Chordata</taxon>
        <taxon>Craniata</taxon>
        <taxon>Vertebrata</taxon>
        <taxon>Euteleostomi</taxon>
        <taxon>Lepidosauria</taxon>
        <taxon>Squamata</taxon>
        <taxon>Bifurcata</taxon>
        <taxon>Gekkota</taxon>
        <taxon>Sphaerodactylidae</taxon>
        <taxon>Sphaerodactylus</taxon>
    </lineage>
</organism>
<dbReference type="Proteomes" id="UP000827872">
    <property type="component" value="Linkage Group LG01"/>
</dbReference>
<dbReference type="EMBL" id="CM037614">
    <property type="protein sequence ID" value="KAH8015932.1"/>
    <property type="molecule type" value="Genomic_DNA"/>
</dbReference>
<accession>A0ACB8G8U8</accession>